<proteinExistence type="predicted"/>
<evidence type="ECO:0008006" key="2">
    <source>
        <dbReference type="Google" id="ProtNLM"/>
    </source>
</evidence>
<sequence length="89" mass="9331">MAKAILLPLYINQCGHQTGECAKRRNDISGIAVHLASRLLDHAGAGDVIVSSTVKDLVVGSGVTFKARGEAILRDVPGSWKIYAATEAG</sequence>
<dbReference type="SUPFAM" id="SSF55073">
    <property type="entry name" value="Nucleotide cyclase"/>
    <property type="match status" value="1"/>
</dbReference>
<accession>A0A508WPT8</accession>
<name>A0A508WPT8_9HYPH</name>
<protein>
    <recommendedName>
        <fullName evidence="2">Guanylate cyclase domain-containing protein</fullName>
    </recommendedName>
</protein>
<dbReference type="EMBL" id="CABFNB010000006">
    <property type="protein sequence ID" value="VTZ59253.1"/>
    <property type="molecule type" value="Genomic_DNA"/>
</dbReference>
<dbReference type="Gene3D" id="3.30.70.1230">
    <property type="entry name" value="Nucleotide cyclase"/>
    <property type="match status" value="1"/>
</dbReference>
<organism evidence="1">
    <name type="scientific">Sinorhizobium medicae</name>
    <dbReference type="NCBI Taxonomy" id="110321"/>
    <lineage>
        <taxon>Bacteria</taxon>
        <taxon>Pseudomonadati</taxon>
        <taxon>Pseudomonadota</taxon>
        <taxon>Alphaproteobacteria</taxon>
        <taxon>Hyphomicrobiales</taxon>
        <taxon>Rhizobiaceae</taxon>
        <taxon>Sinorhizobium/Ensifer group</taxon>
        <taxon>Sinorhizobium</taxon>
    </lineage>
</organism>
<dbReference type="AlphaFoldDB" id="A0A508WPT8"/>
<gene>
    <name evidence="1" type="ORF">EMEDMD4_1030002</name>
</gene>
<dbReference type="InterPro" id="IPR029787">
    <property type="entry name" value="Nucleotide_cyclase"/>
</dbReference>
<evidence type="ECO:0000313" key="1">
    <source>
        <dbReference type="EMBL" id="VTZ59253.1"/>
    </source>
</evidence>
<dbReference type="Proteomes" id="UP000507954">
    <property type="component" value="Unassembled WGS sequence"/>
</dbReference>
<reference evidence="1" key="1">
    <citation type="submission" date="2019-06" db="EMBL/GenBank/DDBJ databases">
        <authorList>
            <person name="Le Quere A."/>
            <person name="Colella S."/>
        </authorList>
    </citation>
    <scope>NUCLEOTIDE SEQUENCE</scope>
    <source>
        <strain evidence="1">EmedicaeMD41</strain>
    </source>
</reference>